<dbReference type="PANTHER" id="PTHR48258">
    <property type="entry name" value="DUF4218 DOMAIN-CONTAINING PROTEIN-RELATED"/>
    <property type="match status" value="1"/>
</dbReference>
<reference evidence="4 5" key="1">
    <citation type="submission" date="2020-10" db="EMBL/GenBank/DDBJ databases">
        <title>The Coptis chinensis genome and diversification of protoberbering-type alkaloids.</title>
        <authorList>
            <person name="Wang B."/>
            <person name="Shu S."/>
            <person name="Song C."/>
            <person name="Liu Y."/>
        </authorList>
    </citation>
    <scope>NUCLEOTIDE SEQUENCE [LARGE SCALE GENOMIC DNA]</scope>
    <source>
        <strain evidence="4">HL-2020</strain>
        <tissue evidence="4">Leaf</tissue>
    </source>
</reference>
<dbReference type="AlphaFoldDB" id="A0A835HSB0"/>
<dbReference type="InterPro" id="IPR025312">
    <property type="entry name" value="DUF4216"/>
</dbReference>
<gene>
    <name evidence="4" type="ORF">IFM89_039290</name>
</gene>
<feature type="domain" description="Transposase-associated" evidence="3">
    <location>
        <begin position="8"/>
        <end position="81"/>
    </location>
</feature>
<accession>A0A835HSB0</accession>
<dbReference type="Pfam" id="PF13963">
    <property type="entry name" value="Transpos_assoc"/>
    <property type="match status" value="1"/>
</dbReference>
<sequence length="390" mass="45011">MALLLPHKDWMSAPLNSNEYLDGLESFLKFMTDRLGKGTWCSCPCVRCRNVSGRVDPKIVADHLIRIGIDPSYTTWYFHGESFEEDAINVETVGPSSHSQYEDGYSRDIDLVSEELGYVHLDGLYESMDGSTSDEDQNVDEMSLDDDSNSHNEMLRFYKKYVKNLAHPEGCIAERYVIEESIMYCMEHMPNGSKGSHKRGKERYIDDDGEFLENGEMSVIKRLADGPHFQATSYNSYQASGYVFSTAEWVIRQILELNYFDFTQTVFYCDWVRIEDKANGCYFDPDINLVFVNFSKFRRSSKFEDEPFILASQAFQVFYCKDPTRSGWNVVLDAPKRLTRDMDAYEDPLTFESRVPREFLYTSHLEDVGEIGADCVPKNSRILKKKTVNE</sequence>
<evidence type="ECO:0000259" key="2">
    <source>
        <dbReference type="Pfam" id="PF13960"/>
    </source>
</evidence>
<feature type="domain" description="DUF4216" evidence="1">
    <location>
        <begin position="255"/>
        <end position="331"/>
    </location>
</feature>
<feature type="domain" description="DUF4218" evidence="2">
    <location>
        <begin position="154"/>
        <end position="190"/>
    </location>
</feature>
<evidence type="ECO:0000313" key="5">
    <source>
        <dbReference type="Proteomes" id="UP000631114"/>
    </source>
</evidence>
<evidence type="ECO:0000313" key="4">
    <source>
        <dbReference type="EMBL" id="KAF9603951.1"/>
    </source>
</evidence>
<dbReference type="Pfam" id="PF13960">
    <property type="entry name" value="DUF4218"/>
    <property type="match status" value="1"/>
</dbReference>
<proteinExistence type="predicted"/>
<dbReference type="Pfam" id="PF13952">
    <property type="entry name" value="DUF4216"/>
    <property type="match status" value="1"/>
</dbReference>
<dbReference type="Proteomes" id="UP000631114">
    <property type="component" value="Unassembled WGS sequence"/>
</dbReference>
<dbReference type="InterPro" id="IPR029480">
    <property type="entry name" value="Transpos_assoc"/>
</dbReference>
<evidence type="ECO:0008006" key="6">
    <source>
        <dbReference type="Google" id="ProtNLM"/>
    </source>
</evidence>
<dbReference type="OrthoDB" id="681198at2759"/>
<dbReference type="EMBL" id="JADFTS010000006">
    <property type="protein sequence ID" value="KAF9603951.1"/>
    <property type="molecule type" value="Genomic_DNA"/>
</dbReference>
<name>A0A835HSB0_9MAGN</name>
<evidence type="ECO:0000259" key="1">
    <source>
        <dbReference type="Pfam" id="PF13952"/>
    </source>
</evidence>
<organism evidence="4 5">
    <name type="scientific">Coptis chinensis</name>
    <dbReference type="NCBI Taxonomy" id="261450"/>
    <lineage>
        <taxon>Eukaryota</taxon>
        <taxon>Viridiplantae</taxon>
        <taxon>Streptophyta</taxon>
        <taxon>Embryophyta</taxon>
        <taxon>Tracheophyta</taxon>
        <taxon>Spermatophyta</taxon>
        <taxon>Magnoliopsida</taxon>
        <taxon>Ranunculales</taxon>
        <taxon>Ranunculaceae</taxon>
        <taxon>Coptidoideae</taxon>
        <taxon>Coptis</taxon>
    </lineage>
</organism>
<protein>
    <recommendedName>
        <fullName evidence="6">Transposase-associated domain-containing protein</fullName>
    </recommendedName>
</protein>
<dbReference type="InterPro" id="IPR025452">
    <property type="entry name" value="DUF4218"/>
</dbReference>
<evidence type="ECO:0000259" key="3">
    <source>
        <dbReference type="Pfam" id="PF13963"/>
    </source>
</evidence>
<comment type="caution">
    <text evidence="4">The sequence shown here is derived from an EMBL/GenBank/DDBJ whole genome shotgun (WGS) entry which is preliminary data.</text>
</comment>
<keyword evidence="5" id="KW-1185">Reference proteome</keyword>